<proteinExistence type="predicted"/>
<feature type="domain" description="ChsH2 C-terminal OB-fold" evidence="1">
    <location>
        <begin position="57"/>
        <end position="121"/>
    </location>
</feature>
<evidence type="ECO:0000313" key="4">
    <source>
        <dbReference type="Proteomes" id="UP000248597"/>
    </source>
</evidence>
<dbReference type="InterPro" id="IPR012340">
    <property type="entry name" value="NA-bd_OB-fold"/>
</dbReference>
<dbReference type="Gene3D" id="6.10.30.10">
    <property type="match status" value="1"/>
</dbReference>
<evidence type="ECO:0008006" key="5">
    <source>
        <dbReference type="Google" id="ProtNLM"/>
    </source>
</evidence>
<evidence type="ECO:0000313" key="3">
    <source>
        <dbReference type="EMBL" id="PZQ22617.1"/>
    </source>
</evidence>
<protein>
    <recommendedName>
        <fullName evidence="5">Zn-ribbon domain-containing OB-fold protein</fullName>
    </recommendedName>
</protein>
<dbReference type="Proteomes" id="UP000248597">
    <property type="component" value="Unassembled WGS sequence"/>
</dbReference>
<dbReference type="Pfam" id="PF12172">
    <property type="entry name" value="zf-ChsH2"/>
    <property type="match status" value="1"/>
</dbReference>
<name>A0A2W5MS37_SPHMC</name>
<dbReference type="PANTHER" id="PTHR34075">
    <property type="entry name" value="BLR3430 PROTEIN"/>
    <property type="match status" value="1"/>
</dbReference>
<dbReference type="PANTHER" id="PTHR34075:SF5">
    <property type="entry name" value="BLR3430 PROTEIN"/>
    <property type="match status" value="1"/>
</dbReference>
<dbReference type="InterPro" id="IPR052513">
    <property type="entry name" value="Thioester_dehydratase-like"/>
</dbReference>
<organism evidence="3 4">
    <name type="scientific">Sphingopyxis macrogoltabida</name>
    <name type="common">Sphingomonas macrogoltabidus</name>
    <dbReference type="NCBI Taxonomy" id="33050"/>
    <lineage>
        <taxon>Bacteria</taxon>
        <taxon>Pseudomonadati</taxon>
        <taxon>Pseudomonadota</taxon>
        <taxon>Alphaproteobacteria</taxon>
        <taxon>Sphingomonadales</taxon>
        <taxon>Sphingomonadaceae</taxon>
        <taxon>Sphingopyxis</taxon>
    </lineage>
</organism>
<sequence length="137" mass="15054">MNEEYRKPLPRPTSISKPFWDAAHEGRFVVQTCTACGTSQHPPRPLCLSCWGDALVWKPASGKGQIYSFTVAHRTSTKGFRDDTPYVVAIVETDEGARMTTNIIGCDPADLQIGMAVEVVLDRVTDAVTLPKFTPTN</sequence>
<gene>
    <name evidence="3" type="ORF">DI569_07770</name>
</gene>
<feature type="domain" description="ChsH2 rubredoxin-like zinc ribbon" evidence="2">
    <location>
        <begin position="20"/>
        <end position="55"/>
    </location>
</feature>
<dbReference type="InterPro" id="IPR002878">
    <property type="entry name" value="ChsH2_C"/>
</dbReference>
<evidence type="ECO:0000259" key="2">
    <source>
        <dbReference type="Pfam" id="PF12172"/>
    </source>
</evidence>
<dbReference type="AlphaFoldDB" id="A0A2W5MS37"/>
<evidence type="ECO:0000259" key="1">
    <source>
        <dbReference type="Pfam" id="PF01796"/>
    </source>
</evidence>
<dbReference type="InterPro" id="IPR022002">
    <property type="entry name" value="ChsH2_Znr"/>
</dbReference>
<accession>A0A2W5MS37</accession>
<reference evidence="3 4" key="1">
    <citation type="submission" date="2017-08" db="EMBL/GenBank/DDBJ databases">
        <title>Infants hospitalized years apart are colonized by the same room-sourced microbial strains.</title>
        <authorList>
            <person name="Brooks B."/>
            <person name="Olm M.R."/>
            <person name="Firek B.A."/>
            <person name="Baker R."/>
            <person name="Thomas B.C."/>
            <person name="Morowitz M.J."/>
            <person name="Banfield J.F."/>
        </authorList>
    </citation>
    <scope>NUCLEOTIDE SEQUENCE [LARGE SCALE GENOMIC DNA]</scope>
    <source>
        <strain evidence="3">S2_005_003_R2_47</strain>
    </source>
</reference>
<dbReference type="EMBL" id="QFPJ01000013">
    <property type="protein sequence ID" value="PZQ22617.1"/>
    <property type="molecule type" value="Genomic_DNA"/>
</dbReference>
<dbReference type="Pfam" id="PF01796">
    <property type="entry name" value="OB_ChsH2_C"/>
    <property type="match status" value="1"/>
</dbReference>
<comment type="caution">
    <text evidence="3">The sequence shown here is derived from an EMBL/GenBank/DDBJ whole genome shotgun (WGS) entry which is preliminary data.</text>
</comment>
<dbReference type="SUPFAM" id="SSF50249">
    <property type="entry name" value="Nucleic acid-binding proteins"/>
    <property type="match status" value="1"/>
</dbReference>